<evidence type="ECO:0000256" key="1">
    <source>
        <dbReference type="SAM" id="MobiDB-lite"/>
    </source>
</evidence>
<dbReference type="Proteomes" id="UP000076532">
    <property type="component" value="Unassembled WGS sequence"/>
</dbReference>
<evidence type="ECO:0000313" key="4">
    <source>
        <dbReference type="Proteomes" id="UP000076532"/>
    </source>
</evidence>
<evidence type="ECO:0000313" key="3">
    <source>
        <dbReference type="EMBL" id="KZP32157.1"/>
    </source>
</evidence>
<accession>A0A166UYB7</accession>
<dbReference type="AlphaFoldDB" id="A0A166UYB7"/>
<keyword evidence="4" id="KW-1185">Reference proteome</keyword>
<feature type="compositionally biased region" description="Low complexity" evidence="1">
    <location>
        <begin position="49"/>
        <end position="66"/>
    </location>
</feature>
<feature type="region of interest" description="Disordered" evidence="1">
    <location>
        <begin position="49"/>
        <end position="99"/>
    </location>
</feature>
<dbReference type="EMBL" id="KV417487">
    <property type="protein sequence ID" value="KZP32157.1"/>
    <property type="molecule type" value="Genomic_DNA"/>
</dbReference>
<dbReference type="OrthoDB" id="3267993at2759"/>
<gene>
    <name evidence="3" type="ORF">FIBSPDRAFT_849132</name>
    <name evidence="2" type="ORF">FIBSPDRAFT_874967</name>
</gene>
<organism evidence="3 4">
    <name type="scientific">Athelia psychrophila</name>
    <dbReference type="NCBI Taxonomy" id="1759441"/>
    <lineage>
        <taxon>Eukaryota</taxon>
        <taxon>Fungi</taxon>
        <taxon>Dikarya</taxon>
        <taxon>Basidiomycota</taxon>
        <taxon>Agaricomycotina</taxon>
        <taxon>Agaricomycetes</taxon>
        <taxon>Agaricomycetidae</taxon>
        <taxon>Atheliales</taxon>
        <taxon>Atheliaceae</taxon>
        <taxon>Athelia</taxon>
    </lineage>
</organism>
<dbReference type="EMBL" id="KV417735">
    <property type="protein sequence ID" value="KZP07964.1"/>
    <property type="molecule type" value="Genomic_DNA"/>
</dbReference>
<sequence length="99" mass="10411">MSARPSQSKGVSADRLMALPSLSGNLSALPQAKSMNNVSLHSQMYAPRAAASEAKLAKALTKSASSFTPTPPMAPYRSTPSRDNASSPPPIMMRKPVRA</sequence>
<proteinExistence type="predicted"/>
<evidence type="ECO:0000313" key="2">
    <source>
        <dbReference type="EMBL" id="KZP07964.1"/>
    </source>
</evidence>
<reference evidence="3 4" key="1">
    <citation type="journal article" date="2016" name="Mol. Biol. Evol.">
        <title>Comparative Genomics of Early-Diverging Mushroom-Forming Fungi Provides Insights into the Origins of Lignocellulose Decay Capabilities.</title>
        <authorList>
            <person name="Nagy L.G."/>
            <person name="Riley R."/>
            <person name="Tritt A."/>
            <person name="Adam C."/>
            <person name="Daum C."/>
            <person name="Floudas D."/>
            <person name="Sun H."/>
            <person name="Yadav J.S."/>
            <person name="Pangilinan J."/>
            <person name="Larsson K.H."/>
            <person name="Matsuura K."/>
            <person name="Barry K."/>
            <person name="Labutti K."/>
            <person name="Kuo R."/>
            <person name="Ohm R.A."/>
            <person name="Bhattacharya S.S."/>
            <person name="Shirouzu T."/>
            <person name="Yoshinaga Y."/>
            <person name="Martin F.M."/>
            <person name="Grigoriev I.V."/>
            <person name="Hibbett D.S."/>
        </authorList>
    </citation>
    <scope>NUCLEOTIDE SEQUENCE [LARGE SCALE GENOMIC DNA]</scope>
    <source>
        <strain evidence="3 4">CBS 109695</strain>
    </source>
</reference>
<protein>
    <submittedName>
        <fullName evidence="3">Uncharacterized protein</fullName>
    </submittedName>
</protein>
<name>A0A166UYB7_9AGAM</name>